<dbReference type="TCDB" id="3.A.1.1.9">
    <property type="family name" value="the atp-binding cassette (abc) superfamily"/>
</dbReference>
<dbReference type="Gene3D" id="1.10.3720.10">
    <property type="entry name" value="MetI-like"/>
    <property type="match status" value="1"/>
</dbReference>
<dbReference type="PANTHER" id="PTHR30193">
    <property type="entry name" value="ABC TRANSPORTER PERMEASE PROTEIN"/>
    <property type="match status" value="1"/>
</dbReference>
<dbReference type="InterPro" id="IPR051393">
    <property type="entry name" value="ABC_transporter_permease"/>
</dbReference>
<gene>
    <name evidence="10" type="primary">aguF</name>
</gene>
<evidence type="ECO:0000256" key="3">
    <source>
        <dbReference type="ARBA" id="ARBA00022475"/>
    </source>
</evidence>
<reference evidence="10" key="2">
    <citation type="journal article" date="1999" name="J. Bacteriol.">
        <title>The glucuronic acid utilization gene cluster from Bacillus stearothermophilus T-6.</title>
        <authorList>
            <person name="Shulami S."/>
            <person name="Gat O."/>
            <person name="Sonenshein A.L."/>
            <person name="Shoham Y."/>
        </authorList>
    </citation>
    <scope>NUCLEOTIDE SEQUENCE</scope>
    <source>
        <strain evidence="10">T-6</strain>
    </source>
</reference>
<dbReference type="InterPro" id="IPR000515">
    <property type="entry name" value="MetI-like"/>
</dbReference>
<reference evidence="10" key="3">
    <citation type="journal article" date="2001" name="Eur. J. Biochem.">
        <title>Biochemical characterization and identification of catalytic residues in alpha-glucuronidase from Bacillus stearothermophilus T-6.</title>
        <authorList>
            <person name="Zaide G."/>
            <person name="Shallom D."/>
            <person name="Shulami S."/>
            <person name="Zolotnitsky G."/>
            <person name="Golan G."/>
            <person name="Baasov T."/>
            <person name="Shoham G."/>
            <person name="Shoham Y."/>
        </authorList>
    </citation>
    <scope>NUCLEOTIDE SEQUENCE</scope>
    <source>
        <strain evidence="10">T-6</strain>
    </source>
</reference>
<feature type="transmembrane region" description="Helical" evidence="7">
    <location>
        <begin position="326"/>
        <end position="351"/>
    </location>
</feature>
<dbReference type="EMBL" id="DQ868502">
    <property type="protein sequence ID" value="ABI49938.1"/>
    <property type="molecule type" value="Genomic_DNA"/>
</dbReference>
<name>Q09LY7_GEOSE</name>
<dbReference type="InterPro" id="IPR035906">
    <property type="entry name" value="MetI-like_sf"/>
</dbReference>
<evidence type="ECO:0000256" key="7">
    <source>
        <dbReference type="RuleBase" id="RU363032"/>
    </source>
</evidence>
<reference evidence="10" key="5">
    <citation type="journal article" date="2007" name="Appl. Environ. Microbiol.">
        <title>A two-component system regulates the expression of an ABC transporter for xylo-oligosaccharides in Geobacillus stearothermophilus.</title>
        <authorList>
            <person name="Shulami S."/>
            <person name="Zaide G."/>
            <person name="Zolotnitsky G."/>
            <person name="Langut Y."/>
            <person name="Feld G."/>
            <person name="Sonenshein A.L."/>
            <person name="Shoham Y."/>
        </authorList>
    </citation>
    <scope>NUCLEOTIDE SEQUENCE</scope>
    <source>
        <strain evidence="10">T-6</strain>
    </source>
</reference>
<feature type="transmembrane region" description="Helical" evidence="7">
    <location>
        <begin position="70"/>
        <end position="88"/>
    </location>
</feature>
<evidence type="ECO:0000256" key="4">
    <source>
        <dbReference type="ARBA" id="ARBA00022692"/>
    </source>
</evidence>
<reference evidence="10" key="4">
    <citation type="journal article" date="2001" name="FEBS Lett.">
        <title>Stereochemistry of family 52 glycosyl hydrolases: a beta-xylosidase from Bacillus stearothermophilus T-6 is a retaining enzyme.</title>
        <authorList>
            <person name="Bravman T."/>
            <person name="Zolotnitsky G."/>
            <person name="Shulami S."/>
            <person name="Belakhov V."/>
            <person name="Solomon D."/>
            <person name="Baasov T."/>
            <person name="Shoham G."/>
            <person name="Shoham Y."/>
        </authorList>
    </citation>
    <scope>NUCLEOTIDE SEQUENCE</scope>
    <source>
        <strain evidence="10">T-6</strain>
    </source>
</reference>
<feature type="transmembrane region" description="Helical" evidence="7">
    <location>
        <begin position="100"/>
        <end position="119"/>
    </location>
</feature>
<keyword evidence="3" id="KW-1003">Cell membrane</keyword>
<dbReference type="PROSITE" id="PS50928">
    <property type="entry name" value="ABC_TM1"/>
    <property type="match status" value="1"/>
</dbReference>
<accession>Q09LY7</accession>
<dbReference type="AlphaFoldDB" id="Q09LY7"/>
<proteinExistence type="inferred from homology"/>
<keyword evidence="5 7" id="KW-1133">Transmembrane helix</keyword>
<evidence type="ECO:0000259" key="9">
    <source>
        <dbReference type="PROSITE" id="PS50928"/>
    </source>
</evidence>
<organism evidence="10">
    <name type="scientific">Geobacillus stearothermophilus</name>
    <name type="common">Bacillus stearothermophilus</name>
    <dbReference type="NCBI Taxonomy" id="1422"/>
    <lineage>
        <taxon>Bacteria</taxon>
        <taxon>Bacillati</taxon>
        <taxon>Bacillota</taxon>
        <taxon>Bacilli</taxon>
        <taxon>Bacillales</taxon>
        <taxon>Anoxybacillaceae</taxon>
        <taxon>Geobacillus</taxon>
    </lineage>
</organism>
<reference evidence="10" key="1">
    <citation type="journal article" date="1994" name="Appl. Environ. Microbiol.">
        <title>Cloning and DNA sequence of the gene coding for Bacillus stearothermophilus T-6 xylanase.</title>
        <authorList>
            <person name="Gat O."/>
            <person name="Lapidot A."/>
            <person name="Alchanati I."/>
            <person name="Regueros C."/>
            <person name="Shoham Y."/>
        </authorList>
    </citation>
    <scope>NUCLEOTIDE SEQUENCE</scope>
    <source>
        <strain evidence="10">T-6</strain>
    </source>
</reference>
<evidence type="ECO:0000256" key="2">
    <source>
        <dbReference type="ARBA" id="ARBA00022448"/>
    </source>
</evidence>
<keyword evidence="6 7" id="KW-0472">Membrane</keyword>
<keyword evidence="4 7" id="KW-0812">Transmembrane</keyword>
<dbReference type="GO" id="GO:0055085">
    <property type="term" value="P:transmembrane transport"/>
    <property type="evidence" value="ECO:0007669"/>
    <property type="project" value="InterPro"/>
</dbReference>
<feature type="domain" description="ABC transmembrane type-1" evidence="9">
    <location>
        <begin position="132"/>
        <end position="347"/>
    </location>
</feature>
<protein>
    <submittedName>
        <fullName evidence="10">Sugar abc transport system permease component</fullName>
    </submittedName>
</protein>
<dbReference type="GO" id="GO:0005886">
    <property type="term" value="C:plasma membrane"/>
    <property type="evidence" value="ECO:0007669"/>
    <property type="project" value="UniProtKB-SubCell"/>
</dbReference>
<feature type="transmembrane region" description="Helical" evidence="7">
    <location>
        <begin position="267"/>
        <end position="290"/>
    </location>
</feature>
<reference evidence="10" key="6">
    <citation type="submission" date="2008-06" db="EMBL/GenBank/DDBJ databases">
        <title>Hemicellulose utilization cluster in Geobacillus stearothermophilus strain T-6.</title>
        <authorList>
            <person name="Shoham Y."/>
            <person name="Shulami S."/>
            <person name="Ben-David A."/>
            <person name="Langut Y."/>
        </authorList>
    </citation>
    <scope>NUCLEOTIDE SEQUENCE</scope>
    <source>
        <strain evidence="10">T-6</strain>
    </source>
</reference>
<keyword evidence="2 7" id="KW-0813">Transport</keyword>
<evidence type="ECO:0000256" key="8">
    <source>
        <dbReference type="SAM" id="MobiDB-lite"/>
    </source>
</evidence>
<comment type="similarity">
    <text evidence="7">Belongs to the binding-protein-dependent transport system permease family.</text>
</comment>
<comment type="subcellular location">
    <subcellularLocation>
        <location evidence="1 7">Cell membrane</location>
        <topology evidence="1 7">Multi-pass membrane protein</topology>
    </subcellularLocation>
</comment>
<dbReference type="PANTHER" id="PTHR30193:SF44">
    <property type="entry name" value="LACTOSE TRANSPORT SYSTEM PERMEASE PROTEIN LACF"/>
    <property type="match status" value="1"/>
</dbReference>
<feature type="transmembrane region" description="Helical" evidence="7">
    <location>
        <begin position="169"/>
        <end position="189"/>
    </location>
</feature>
<sequence length="360" mass="39949">MRKKEQSSGFNDGGVRTGASSEREFTSMSAPAFLQEMTPEGGNGYAVGRRCQRTNNSGGSKESSEKKRNVAVACYVASALIIVVDFSICSDARTGHGFSSYEPWLGFFAFSLPLVSSIFKTMFEYEDARQVIWNTLVISTLKIIFNLGVPLAFALLLNEVYVMKFKRTVQTIVYLPHFLSWVILGGILIDMLSPEGGIVNRFLSIFGVKPIFFLGDNDWFRTVVVVTDVWKECGFNTIVFLAALTSIKGSLYEAAIVDGANRWQQTIYISLPSMLPIIIVVGTLSLGNILNAGFDQILNLYNPLVYKTGDIIDTYVYRVGLLNGDFSYATAVGLFKSVISFILVVTGYRLAYKYANYKIF</sequence>
<feature type="region of interest" description="Disordered" evidence="8">
    <location>
        <begin position="1"/>
        <end position="64"/>
    </location>
</feature>
<evidence type="ECO:0000313" key="10">
    <source>
        <dbReference type="EMBL" id="ABI49938.1"/>
    </source>
</evidence>
<feature type="transmembrane region" description="Helical" evidence="7">
    <location>
        <begin position="131"/>
        <end position="157"/>
    </location>
</feature>
<evidence type="ECO:0000256" key="5">
    <source>
        <dbReference type="ARBA" id="ARBA00022989"/>
    </source>
</evidence>
<dbReference type="SUPFAM" id="SSF161098">
    <property type="entry name" value="MetI-like"/>
    <property type="match status" value="1"/>
</dbReference>
<dbReference type="CDD" id="cd06261">
    <property type="entry name" value="TM_PBP2"/>
    <property type="match status" value="1"/>
</dbReference>
<evidence type="ECO:0000256" key="1">
    <source>
        <dbReference type="ARBA" id="ARBA00004651"/>
    </source>
</evidence>
<dbReference type="Pfam" id="PF00528">
    <property type="entry name" value="BPD_transp_1"/>
    <property type="match status" value="1"/>
</dbReference>
<evidence type="ECO:0000256" key="6">
    <source>
        <dbReference type="ARBA" id="ARBA00023136"/>
    </source>
</evidence>